<feature type="domain" description="WW" evidence="7">
    <location>
        <begin position="670"/>
        <end position="697"/>
    </location>
</feature>
<dbReference type="PANTHER" id="PTHR23176:SF129">
    <property type="entry name" value="RHO GTPASE ACTIVATING PROTEIN AT 16F, ISOFORM E-RELATED"/>
    <property type="match status" value="1"/>
</dbReference>
<evidence type="ECO:0000259" key="6">
    <source>
        <dbReference type="PROSITE" id="PS50003"/>
    </source>
</evidence>
<dbReference type="CDD" id="cd00201">
    <property type="entry name" value="WW"/>
    <property type="match status" value="2"/>
</dbReference>
<evidence type="ECO:0000313" key="9">
    <source>
        <dbReference type="EMBL" id="PNF43628.1"/>
    </source>
</evidence>
<evidence type="ECO:0000259" key="8">
    <source>
        <dbReference type="PROSITE" id="PS50238"/>
    </source>
</evidence>
<dbReference type="GO" id="GO:0005096">
    <property type="term" value="F:GTPase activator activity"/>
    <property type="evidence" value="ECO:0007669"/>
    <property type="project" value="UniProtKB-KW"/>
</dbReference>
<feature type="region of interest" description="Disordered" evidence="4">
    <location>
        <begin position="101"/>
        <end position="176"/>
    </location>
</feature>
<evidence type="ECO:0000256" key="4">
    <source>
        <dbReference type="SAM" id="MobiDB-lite"/>
    </source>
</evidence>
<evidence type="ECO:0000256" key="1">
    <source>
        <dbReference type="ARBA" id="ARBA00022443"/>
    </source>
</evidence>
<reference evidence="9 10" key="1">
    <citation type="submission" date="2017-12" db="EMBL/GenBank/DDBJ databases">
        <title>Hemimetabolous genomes reveal molecular basis of termite eusociality.</title>
        <authorList>
            <person name="Harrison M.C."/>
            <person name="Jongepier E."/>
            <person name="Robertson H.M."/>
            <person name="Arning N."/>
            <person name="Bitard-Feildel T."/>
            <person name="Chao H."/>
            <person name="Childers C.P."/>
            <person name="Dinh H."/>
            <person name="Doddapaneni H."/>
            <person name="Dugan S."/>
            <person name="Gowin J."/>
            <person name="Greiner C."/>
            <person name="Han Y."/>
            <person name="Hu H."/>
            <person name="Hughes D.S.T."/>
            <person name="Huylmans A.-K."/>
            <person name="Kemena C."/>
            <person name="Kremer L.P.M."/>
            <person name="Lee S.L."/>
            <person name="Lopez-Ezquerra A."/>
            <person name="Mallet L."/>
            <person name="Monroy-Kuhn J.M."/>
            <person name="Moser A."/>
            <person name="Murali S.C."/>
            <person name="Muzny D.M."/>
            <person name="Otani S."/>
            <person name="Piulachs M.-D."/>
            <person name="Poelchau M."/>
            <person name="Qu J."/>
            <person name="Schaub F."/>
            <person name="Wada-Katsumata A."/>
            <person name="Worley K.C."/>
            <person name="Xie Q."/>
            <person name="Ylla G."/>
            <person name="Poulsen M."/>
            <person name="Gibbs R.A."/>
            <person name="Schal C."/>
            <person name="Richards S."/>
            <person name="Belles X."/>
            <person name="Korb J."/>
            <person name="Bornberg-Bauer E."/>
        </authorList>
    </citation>
    <scope>NUCLEOTIDE SEQUENCE [LARGE SCALE GENOMIC DNA]</scope>
    <source>
        <tissue evidence="9">Whole body</tissue>
    </source>
</reference>
<keyword evidence="2" id="KW-0343">GTPase activation</keyword>
<evidence type="ECO:0000256" key="3">
    <source>
        <dbReference type="PROSITE-ProRule" id="PRU00192"/>
    </source>
</evidence>
<dbReference type="SUPFAM" id="SSF50729">
    <property type="entry name" value="PH domain-like"/>
    <property type="match status" value="1"/>
</dbReference>
<organism evidence="9 10">
    <name type="scientific">Cryptotermes secundus</name>
    <dbReference type="NCBI Taxonomy" id="105785"/>
    <lineage>
        <taxon>Eukaryota</taxon>
        <taxon>Metazoa</taxon>
        <taxon>Ecdysozoa</taxon>
        <taxon>Arthropoda</taxon>
        <taxon>Hexapoda</taxon>
        <taxon>Insecta</taxon>
        <taxon>Pterygota</taxon>
        <taxon>Neoptera</taxon>
        <taxon>Polyneoptera</taxon>
        <taxon>Dictyoptera</taxon>
        <taxon>Blattodea</taxon>
        <taxon>Blattoidea</taxon>
        <taxon>Termitoidae</taxon>
        <taxon>Kalotermitidae</taxon>
        <taxon>Cryptotermitinae</taxon>
        <taxon>Cryptotermes</taxon>
    </lineage>
</organism>
<dbReference type="InterPro" id="IPR001202">
    <property type="entry name" value="WW_dom"/>
</dbReference>
<protein>
    <recommendedName>
        <fullName evidence="11">Rho GTPase-activating protein 12</fullName>
    </recommendedName>
</protein>
<dbReference type="Proteomes" id="UP000235965">
    <property type="component" value="Unassembled WGS sequence"/>
</dbReference>
<feature type="compositionally biased region" description="Polar residues" evidence="4">
    <location>
        <begin position="160"/>
        <end position="169"/>
    </location>
</feature>
<feature type="region of interest" description="Disordered" evidence="4">
    <location>
        <begin position="203"/>
        <end position="243"/>
    </location>
</feature>
<dbReference type="Pfam" id="PF00397">
    <property type="entry name" value="WW"/>
    <property type="match status" value="1"/>
</dbReference>
<keyword evidence="10" id="KW-1185">Reference proteome</keyword>
<sequence length="1195" mass="134722">MCCGDPVIVTKCWFENKIYLVHIMSEEDIPDIHLRVLYDFEYTVKDERKIRIQKGEKLFLIKKTNSDWWQVIRSSTEGPFFVPAAYVTEYLCSQSTSKESSQHRKFRRKEGNEIKDSVSSADIKKNSNESLEYENKTGGMNISCPKECKSSRGHIEKQPGTFQNVNQKSSDTDGLNKEDANHILLDKRKSWAVEELVAELSKMRTERNCGESPRSPTSPSTKYDEEGHLHEDSDVTSSSSHINRSSDNILCSSKHALSLKCDKADNSVQRKKRNIQVRSCKGTSEAYSKVCPVPSEGSKSVGQVTRKLSESWEKLEQGIQDVTGSGSLNEPNTCTGSAVDNTKMDSLFSKMKSKLNYSSSFKTKKEMQKVLKRGSGNAVLSTSWEDALSDCKKGKDTVHQDENKLNAGHMLSSSKGNTDLDHHQLKADHSGREMEVSSQGNISQKAGSRHWNLVRHHVFGDKVERVVSGSESEENRDDSVGPDEGSISGLSDNMPLCQSGVSKVYSDISDGAVSDDLLTDSLDKAGEEKGDFPCQLKLQKKRLSLSRKNRVESHDFHRRSFPPSPSPDRKPIRVLNEGWEEYKSSQGRTYYYNCKTHDKSWKPPRRHHQSHESAEIGSVENLRSDTSSPLVEVNGSSGTAYIPVPPGWCEVYDEDSGQLCYVNNTTGVKWFSSNDSEGRVYFFEENSNVSSWTLPDFGNAGCDNPTHPLHPNLSESGEEAKKEAKDDQYVGTDVQLRSGQQECQPESRVQHRMVKAHSMVLADASRKKQTSSKSSSVPRNWPQLWDGNMCVLKEGTLNRTKITENGKKLRKNWAPAHVVLTELFLLFFKDAKTFETMKISHGESASGAAQPEFSIDLNGALLEHGEKASSRRNVFLVTTVLGLQVLLQCENAQQEEEWYKAIHKAIKDLPSAYDASPRNKAAKLNPQHLSSSSPEETKKSSYIGRSRSVKLKVTSKDGSQEDLTASSEESQTKIRNRLKKFFHRRPTKEILVKKGIYKDEPVFGCHLADVCRGESPRVPAFVQHCVAAIECKEENMKTDGLYRASGNLSQVQKIRLQVDQNNLEVLEQEEDVHVLTGALKLFFRELKKPLIPFDHFSKALKASTNPNKKEKLQQFKEIVKALPLPNRDTLEFLLRHLLRVTEYKEFNRMHIPNLAIVFGPTLMWPEAESSNMALDLMQQNLVIECFLQEFYSIFQ</sequence>
<dbReference type="SUPFAM" id="SSF51045">
    <property type="entry name" value="WW domain"/>
    <property type="match status" value="1"/>
</dbReference>
<dbReference type="InterPro" id="IPR008936">
    <property type="entry name" value="Rho_GTPase_activation_prot"/>
</dbReference>
<dbReference type="AlphaFoldDB" id="A0A2J7RS15"/>
<dbReference type="OrthoDB" id="79452at2759"/>
<dbReference type="InterPro" id="IPR036020">
    <property type="entry name" value="WW_dom_sf"/>
</dbReference>
<dbReference type="CDD" id="cd11888">
    <property type="entry name" value="SH3_ARHGAP9_like"/>
    <property type="match status" value="1"/>
</dbReference>
<dbReference type="PROSITE" id="PS50238">
    <property type="entry name" value="RHOGAP"/>
    <property type="match status" value="1"/>
</dbReference>
<dbReference type="InterPro" id="IPR000198">
    <property type="entry name" value="RhoGAP_dom"/>
</dbReference>
<dbReference type="SMART" id="SM00456">
    <property type="entry name" value="WW"/>
    <property type="match status" value="3"/>
</dbReference>
<feature type="domain" description="Rho-GAP" evidence="8">
    <location>
        <begin position="1005"/>
        <end position="1194"/>
    </location>
</feature>
<evidence type="ECO:0000256" key="2">
    <source>
        <dbReference type="ARBA" id="ARBA00022468"/>
    </source>
</evidence>
<dbReference type="GO" id="GO:0005737">
    <property type="term" value="C:cytoplasm"/>
    <property type="evidence" value="ECO:0007669"/>
    <property type="project" value="TreeGrafter"/>
</dbReference>
<keyword evidence="1 3" id="KW-0728">SH3 domain</keyword>
<dbReference type="Gene3D" id="2.20.70.10">
    <property type="match status" value="1"/>
</dbReference>
<feature type="region of interest" description="Disordered" evidence="4">
    <location>
        <begin position="917"/>
        <end position="942"/>
    </location>
</feature>
<dbReference type="Gene3D" id="1.10.555.10">
    <property type="entry name" value="Rho GTPase activation protein"/>
    <property type="match status" value="1"/>
</dbReference>
<feature type="domain" description="PH" evidence="6">
    <location>
        <begin position="790"/>
        <end position="907"/>
    </location>
</feature>
<evidence type="ECO:0000259" key="5">
    <source>
        <dbReference type="PROSITE" id="PS50002"/>
    </source>
</evidence>
<comment type="caution">
    <text evidence="9">The sequence shown here is derived from an EMBL/GenBank/DDBJ whole genome shotgun (WGS) entry which is preliminary data.</text>
</comment>
<feature type="compositionally biased region" description="Polar residues" evidence="4">
    <location>
        <begin position="436"/>
        <end position="446"/>
    </location>
</feature>
<feature type="domain" description="WW" evidence="7">
    <location>
        <begin position="573"/>
        <end position="606"/>
    </location>
</feature>
<dbReference type="PROSITE" id="PS01159">
    <property type="entry name" value="WW_DOMAIN_1"/>
    <property type="match status" value="1"/>
</dbReference>
<gene>
    <name evidence="9" type="ORF">B7P43_G03103</name>
</gene>
<dbReference type="SMART" id="SM00324">
    <property type="entry name" value="RhoGAP"/>
    <property type="match status" value="1"/>
</dbReference>
<dbReference type="SMART" id="SM00326">
    <property type="entry name" value="SH3"/>
    <property type="match status" value="1"/>
</dbReference>
<dbReference type="FunFam" id="1.10.555.10:FF:000071">
    <property type="entry name" value="Rho GTPase activating protein 27"/>
    <property type="match status" value="1"/>
</dbReference>
<dbReference type="Pfam" id="PF00620">
    <property type="entry name" value="RhoGAP"/>
    <property type="match status" value="1"/>
</dbReference>
<dbReference type="InterPro" id="IPR011993">
    <property type="entry name" value="PH-like_dom_sf"/>
</dbReference>
<name>A0A2J7RS15_9NEOP</name>
<dbReference type="SMART" id="SM00233">
    <property type="entry name" value="PH"/>
    <property type="match status" value="1"/>
</dbReference>
<accession>A0A2J7RS15</accession>
<dbReference type="Gene3D" id="2.30.30.40">
    <property type="entry name" value="SH3 Domains"/>
    <property type="match status" value="1"/>
</dbReference>
<dbReference type="CDD" id="cd13233">
    <property type="entry name" value="PH_ARHGAP9-like"/>
    <property type="match status" value="1"/>
</dbReference>
<proteinExistence type="predicted"/>
<dbReference type="SUPFAM" id="SSF50044">
    <property type="entry name" value="SH3-domain"/>
    <property type="match status" value="1"/>
</dbReference>
<feature type="region of interest" description="Disordered" evidence="4">
    <location>
        <begin position="600"/>
        <end position="631"/>
    </location>
</feature>
<dbReference type="InterPro" id="IPR001452">
    <property type="entry name" value="SH3_domain"/>
</dbReference>
<feature type="region of interest" description="Disordered" evidence="4">
    <location>
        <begin position="545"/>
        <end position="572"/>
    </location>
</feature>
<dbReference type="Gene3D" id="2.30.29.30">
    <property type="entry name" value="Pleckstrin-homology domain (PH domain)/Phosphotyrosine-binding domain (PTB)"/>
    <property type="match status" value="1"/>
</dbReference>
<dbReference type="InterPro" id="IPR050729">
    <property type="entry name" value="Rho-GAP"/>
</dbReference>
<feature type="region of interest" description="Disordered" evidence="4">
    <location>
        <begin position="466"/>
        <end position="493"/>
    </location>
</feature>
<dbReference type="Pfam" id="PF00169">
    <property type="entry name" value="PH"/>
    <property type="match status" value="1"/>
</dbReference>
<dbReference type="Pfam" id="PF00018">
    <property type="entry name" value="SH3_1"/>
    <property type="match status" value="1"/>
</dbReference>
<dbReference type="PROSITE" id="PS50020">
    <property type="entry name" value="WW_DOMAIN_2"/>
    <property type="match status" value="2"/>
</dbReference>
<dbReference type="PANTHER" id="PTHR23176">
    <property type="entry name" value="RHO/RAC/CDC GTPASE-ACTIVATING PROTEIN"/>
    <property type="match status" value="1"/>
</dbReference>
<evidence type="ECO:0008006" key="11">
    <source>
        <dbReference type="Google" id="ProtNLM"/>
    </source>
</evidence>
<dbReference type="PROSITE" id="PS50002">
    <property type="entry name" value="SH3"/>
    <property type="match status" value="1"/>
</dbReference>
<dbReference type="EMBL" id="NEVH01000596">
    <property type="protein sequence ID" value="PNF43625.1"/>
    <property type="molecule type" value="Genomic_DNA"/>
</dbReference>
<dbReference type="GO" id="GO:0007165">
    <property type="term" value="P:signal transduction"/>
    <property type="evidence" value="ECO:0007669"/>
    <property type="project" value="InterPro"/>
</dbReference>
<evidence type="ECO:0000259" key="7">
    <source>
        <dbReference type="PROSITE" id="PS50020"/>
    </source>
</evidence>
<evidence type="ECO:0000313" key="10">
    <source>
        <dbReference type="Proteomes" id="UP000235965"/>
    </source>
</evidence>
<dbReference type="PROSITE" id="PS50003">
    <property type="entry name" value="PH_DOMAIN"/>
    <property type="match status" value="1"/>
</dbReference>
<dbReference type="InterPro" id="IPR001849">
    <property type="entry name" value="PH_domain"/>
</dbReference>
<dbReference type="EMBL" id="NEVH01000596">
    <property type="protein sequence ID" value="PNF43628.1"/>
    <property type="molecule type" value="Genomic_DNA"/>
</dbReference>
<feature type="region of interest" description="Disordered" evidence="4">
    <location>
        <begin position="411"/>
        <end position="447"/>
    </location>
</feature>
<feature type="compositionally biased region" description="Basic and acidic residues" evidence="4">
    <location>
        <begin position="109"/>
        <end position="127"/>
    </location>
</feature>
<feature type="domain" description="SH3" evidence="5">
    <location>
        <begin position="29"/>
        <end position="92"/>
    </location>
</feature>
<feature type="region of interest" description="Disordered" evidence="4">
    <location>
        <begin position="702"/>
        <end position="723"/>
    </location>
</feature>
<dbReference type="STRING" id="105785.A0A2J7RS15"/>
<feature type="compositionally biased region" description="Basic and acidic residues" evidence="4">
    <location>
        <begin position="418"/>
        <end position="435"/>
    </location>
</feature>
<feature type="compositionally biased region" description="Basic and acidic residues" evidence="4">
    <location>
        <begin position="146"/>
        <end position="157"/>
    </location>
</feature>
<dbReference type="SUPFAM" id="SSF48350">
    <property type="entry name" value="GTPase activation domain, GAP"/>
    <property type="match status" value="1"/>
</dbReference>
<feature type="compositionally biased region" description="Basic and acidic residues" evidence="4">
    <location>
        <begin position="222"/>
        <end position="233"/>
    </location>
</feature>
<dbReference type="InParanoid" id="A0A2J7RS15"/>
<dbReference type="InterPro" id="IPR036028">
    <property type="entry name" value="SH3-like_dom_sf"/>
</dbReference>